<dbReference type="PANTHER" id="PTHR47623">
    <property type="entry name" value="OS09G0287300 PROTEIN"/>
    <property type="match status" value="1"/>
</dbReference>
<sequence length="169" mass="19033">MKRLFLLRHAKAGFHPEDKSRPLAPRGIRDATWLSQYFKKAGFLPDYILCSSAARAKETCSYLLKNTKDKPQVSFQDNLYLAPAGHLYDELKSLGPAINQVMIIGHNPGFSALFQNLANDPPTDSRSLKYPTCMVSILDFDITDWRNLKSCTGQVFDLIIPADRIEGKN</sequence>
<dbReference type="EMBL" id="UOED01000024">
    <property type="protein sequence ID" value="VAV87275.1"/>
    <property type="molecule type" value="Genomic_DNA"/>
</dbReference>
<dbReference type="Pfam" id="PF00300">
    <property type="entry name" value="His_Phos_1"/>
    <property type="match status" value="1"/>
</dbReference>
<dbReference type="CDD" id="cd07067">
    <property type="entry name" value="HP_PGM_like"/>
    <property type="match status" value="1"/>
</dbReference>
<dbReference type="Gene3D" id="3.40.50.1240">
    <property type="entry name" value="Phosphoglycerate mutase-like"/>
    <property type="match status" value="1"/>
</dbReference>
<accession>A0A3B0RV02</accession>
<dbReference type="SUPFAM" id="SSF53254">
    <property type="entry name" value="Phosphoglycerate mutase-like"/>
    <property type="match status" value="1"/>
</dbReference>
<gene>
    <name evidence="1" type="ORF">MNBD_ALPHA02-2451</name>
</gene>
<dbReference type="AlphaFoldDB" id="A0A3B0RV02"/>
<dbReference type="InterPro" id="IPR029033">
    <property type="entry name" value="His_PPase_superfam"/>
</dbReference>
<dbReference type="PANTHER" id="PTHR47623:SF1">
    <property type="entry name" value="OS09G0287300 PROTEIN"/>
    <property type="match status" value="1"/>
</dbReference>
<protein>
    <submittedName>
        <fullName evidence="1">Phosphohistidine phosphatase SixA</fullName>
    </submittedName>
</protein>
<organism evidence="1">
    <name type="scientific">hydrothermal vent metagenome</name>
    <dbReference type="NCBI Taxonomy" id="652676"/>
    <lineage>
        <taxon>unclassified sequences</taxon>
        <taxon>metagenomes</taxon>
        <taxon>ecological metagenomes</taxon>
    </lineage>
</organism>
<dbReference type="InterPro" id="IPR013078">
    <property type="entry name" value="His_Pase_superF_clade-1"/>
</dbReference>
<name>A0A3B0RV02_9ZZZZ</name>
<proteinExistence type="predicted"/>
<reference evidence="1" key="1">
    <citation type="submission" date="2018-06" db="EMBL/GenBank/DDBJ databases">
        <authorList>
            <person name="Zhirakovskaya E."/>
        </authorList>
    </citation>
    <scope>NUCLEOTIDE SEQUENCE</scope>
</reference>
<evidence type="ECO:0000313" key="1">
    <source>
        <dbReference type="EMBL" id="VAV87275.1"/>
    </source>
</evidence>